<evidence type="ECO:0000313" key="8">
    <source>
        <dbReference type="EMBL" id="CAA6799542.1"/>
    </source>
</evidence>
<evidence type="ECO:0000256" key="4">
    <source>
        <dbReference type="ARBA" id="ARBA00022989"/>
    </source>
</evidence>
<protein>
    <submittedName>
        <fullName evidence="8">Permease of the drug/metabolite transporter (DMT) superfamily</fullName>
    </submittedName>
</protein>
<feature type="transmembrane region" description="Helical" evidence="6">
    <location>
        <begin position="123"/>
        <end position="144"/>
    </location>
</feature>
<evidence type="ECO:0000256" key="5">
    <source>
        <dbReference type="ARBA" id="ARBA00023136"/>
    </source>
</evidence>
<feature type="transmembrane region" description="Helical" evidence="6">
    <location>
        <begin position="98"/>
        <end position="117"/>
    </location>
</feature>
<gene>
    <name evidence="8" type="ORF">HELGO_WM29544</name>
</gene>
<feature type="transmembrane region" description="Helical" evidence="6">
    <location>
        <begin position="29"/>
        <end position="47"/>
    </location>
</feature>
<feature type="domain" description="EamA" evidence="7">
    <location>
        <begin position="31"/>
        <end position="167"/>
    </location>
</feature>
<dbReference type="GO" id="GO:0005886">
    <property type="term" value="C:plasma membrane"/>
    <property type="evidence" value="ECO:0007669"/>
    <property type="project" value="UniProtKB-SubCell"/>
</dbReference>
<sequence>MLSRFDILLDKKTFVLYTDHIIISMNKKLMLAHLAMFLVALIYAANFTIAKPVMSGNSPYVQPFGFIMMRVLAATSLFWLTHLFFVRERIDLKDLWRFALCGACGVAGNQLCFFYGLNLTTPINGALIMLTTPILVLLLSMLVFKEKLTGMKGGGILLGLSGAILLIVNNDTMIPDAPNPMVGNIFVGINASFYAIYLVLVKPLMSKYSPITTLKWVFLFGTIYVLPFGWNQMLTVDFQALPSSIVWSIVFVLFAVTYLAYLLNGAALSVVKASVSSAYIYLQPLLASIIAVAAGKDKITFMMLLAGALIFAGVFLVSKRPKEVNNKSLDT</sequence>
<proteinExistence type="predicted"/>
<dbReference type="InterPro" id="IPR050638">
    <property type="entry name" value="AA-Vitamin_Transporters"/>
</dbReference>
<feature type="transmembrane region" description="Helical" evidence="6">
    <location>
        <begin position="275"/>
        <end position="293"/>
    </location>
</feature>
<feature type="transmembrane region" description="Helical" evidence="6">
    <location>
        <begin position="213"/>
        <end position="233"/>
    </location>
</feature>
<dbReference type="SUPFAM" id="SSF103481">
    <property type="entry name" value="Multidrug resistance efflux transporter EmrE"/>
    <property type="match status" value="2"/>
</dbReference>
<feature type="transmembrane region" description="Helical" evidence="6">
    <location>
        <begin position="245"/>
        <end position="263"/>
    </location>
</feature>
<dbReference type="Pfam" id="PF00892">
    <property type="entry name" value="EamA"/>
    <property type="match status" value="2"/>
</dbReference>
<evidence type="ECO:0000256" key="6">
    <source>
        <dbReference type="SAM" id="Phobius"/>
    </source>
</evidence>
<dbReference type="InterPro" id="IPR000620">
    <property type="entry name" value="EamA_dom"/>
</dbReference>
<dbReference type="PANTHER" id="PTHR32322">
    <property type="entry name" value="INNER MEMBRANE TRANSPORTER"/>
    <property type="match status" value="1"/>
</dbReference>
<dbReference type="PANTHER" id="PTHR32322:SF18">
    <property type="entry name" value="S-ADENOSYLMETHIONINE_S-ADENOSYLHOMOCYSTEINE TRANSPORTER"/>
    <property type="match status" value="1"/>
</dbReference>
<evidence type="ECO:0000256" key="3">
    <source>
        <dbReference type="ARBA" id="ARBA00022692"/>
    </source>
</evidence>
<organism evidence="8">
    <name type="scientific">uncultured Aureispira sp</name>
    <dbReference type="NCBI Taxonomy" id="1331704"/>
    <lineage>
        <taxon>Bacteria</taxon>
        <taxon>Pseudomonadati</taxon>
        <taxon>Bacteroidota</taxon>
        <taxon>Saprospiria</taxon>
        <taxon>Saprospirales</taxon>
        <taxon>Saprospiraceae</taxon>
        <taxon>Aureispira</taxon>
        <taxon>environmental samples</taxon>
    </lineage>
</organism>
<name>A0A6S6S2M9_9BACT</name>
<keyword evidence="3 6" id="KW-0812">Transmembrane</keyword>
<dbReference type="InterPro" id="IPR037185">
    <property type="entry name" value="EmrE-like"/>
</dbReference>
<feature type="transmembrane region" description="Helical" evidence="6">
    <location>
        <begin position="181"/>
        <end position="201"/>
    </location>
</feature>
<feature type="transmembrane region" description="Helical" evidence="6">
    <location>
        <begin position="151"/>
        <end position="169"/>
    </location>
</feature>
<evidence type="ECO:0000256" key="1">
    <source>
        <dbReference type="ARBA" id="ARBA00004651"/>
    </source>
</evidence>
<feature type="transmembrane region" description="Helical" evidence="6">
    <location>
        <begin position="299"/>
        <end position="317"/>
    </location>
</feature>
<keyword evidence="2" id="KW-1003">Cell membrane</keyword>
<accession>A0A6S6S2M9</accession>
<dbReference type="EMBL" id="CACVAQ010000037">
    <property type="protein sequence ID" value="CAA6799542.1"/>
    <property type="molecule type" value="Genomic_DNA"/>
</dbReference>
<dbReference type="AlphaFoldDB" id="A0A6S6S2M9"/>
<keyword evidence="4 6" id="KW-1133">Transmembrane helix</keyword>
<evidence type="ECO:0000259" key="7">
    <source>
        <dbReference type="Pfam" id="PF00892"/>
    </source>
</evidence>
<feature type="transmembrane region" description="Helical" evidence="6">
    <location>
        <begin position="67"/>
        <end position="86"/>
    </location>
</feature>
<comment type="subcellular location">
    <subcellularLocation>
        <location evidence="1">Cell membrane</location>
        <topology evidence="1">Multi-pass membrane protein</topology>
    </subcellularLocation>
</comment>
<keyword evidence="5 6" id="KW-0472">Membrane</keyword>
<feature type="domain" description="EamA" evidence="7">
    <location>
        <begin position="183"/>
        <end position="318"/>
    </location>
</feature>
<reference evidence="8" key="1">
    <citation type="submission" date="2020-01" db="EMBL/GenBank/DDBJ databases">
        <authorList>
            <person name="Meier V. D."/>
            <person name="Meier V D."/>
        </authorList>
    </citation>
    <scope>NUCLEOTIDE SEQUENCE</scope>
    <source>
        <strain evidence="8">HLG_WM_MAG_10</strain>
    </source>
</reference>
<evidence type="ECO:0000256" key="2">
    <source>
        <dbReference type="ARBA" id="ARBA00022475"/>
    </source>
</evidence>